<dbReference type="PANTHER" id="PTHR30437:SF5">
    <property type="entry name" value="REGULATOR OF NUCLEOSIDE DIPHOSPHATE KINASE"/>
    <property type="match status" value="1"/>
</dbReference>
<dbReference type="Pfam" id="PF14760">
    <property type="entry name" value="Rnk_N"/>
    <property type="match status" value="1"/>
</dbReference>
<gene>
    <name evidence="3" type="primary">rnk</name>
    <name evidence="3" type="ORF">ACFQ2X_16595</name>
</gene>
<dbReference type="InterPro" id="IPR036953">
    <property type="entry name" value="GreA/GreB_C_sf"/>
</dbReference>
<protein>
    <submittedName>
        <fullName evidence="3">Nucleoside diphosphate kinase regulator</fullName>
    </submittedName>
</protein>
<keyword evidence="4" id="KW-1185">Reference proteome</keyword>
<dbReference type="NCBIfam" id="NF004396">
    <property type="entry name" value="PRK05753.1"/>
    <property type="match status" value="1"/>
</dbReference>
<keyword evidence="3" id="KW-0808">Transferase</keyword>
<dbReference type="PANTHER" id="PTHR30437">
    <property type="entry name" value="TRANSCRIPTION ELONGATION FACTOR GREA"/>
    <property type="match status" value="1"/>
</dbReference>
<evidence type="ECO:0000259" key="1">
    <source>
        <dbReference type="Pfam" id="PF01272"/>
    </source>
</evidence>
<dbReference type="GO" id="GO:0016301">
    <property type="term" value="F:kinase activity"/>
    <property type="evidence" value="ECO:0007669"/>
    <property type="project" value="UniProtKB-KW"/>
</dbReference>
<dbReference type="InterPro" id="IPR001437">
    <property type="entry name" value="Tscrpt_elong_fac_GreA/B_C"/>
</dbReference>
<keyword evidence="3" id="KW-0418">Kinase</keyword>
<reference evidence="4" key="1">
    <citation type="journal article" date="2019" name="Int. J. Syst. Evol. Microbiol.">
        <title>The Global Catalogue of Microorganisms (GCM) 10K type strain sequencing project: providing services to taxonomists for standard genome sequencing and annotation.</title>
        <authorList>
            <consortium name="The Broad Institute Genomics Platform"/>
            <consortium name="The Broad Institute Genome Sequencing Center for Infectious Disease"/>
            <person name="Wu L."/>
            <person name="Ma J."/>
        </authorList>
    </citation>
    <scope>NUCLEOTIDE SEQUENCE [LARGE SCALE GENOMIC DNA]</scope>
    <source>
        <strain evidence="4">CCUG 54356</strain>
    </source>
</reference>
<feature type="domain" description="Transcription elongation factor GreA/GreB C-terminal" evidence="1">
    <location>
        <begin position="50"/>
        <end position="126"/>
    </location>
</feature>
<dbReference type="InterPro" id="IPR023459">
    <property type="entry name" value="Tscrpt_elong_fac_GreA/B_fam"/>
</dbReference>
<dbReference type="Gene3D" id="1.10.286.20">
    <property type="match status" value="1"/>
</dbReference>
<dbReference type="RefSeq" id="WP_230434847.1">
    <property type="nucleotide sequence ID" value="NZ_CP087715.1"/>
</dbReference>
<evidence type="ECO:0000313" key="4">
    <source>
        <dbReference type="Proteomes" id="UP001597264"/>
    </source>
</evidence>
<dbReference type="EMBL" id="JBHTLR010000029">
    <property type="protein sequence ID" value="MFD1218222.1"/>
    <property type="molecule type" value="Genomic_DNA"/>
</dbReference>
<sequence>MNTLPPITVSTADRDRLFAMLDNFNGDSDQIDYLYDELARAQFVEVDAMPKDVVTLGSRLRFRNEATGKEHERVLTLPHAHEAQSVSDAVSILTPAGAALLGLKVGDEIQWPHQGHFLRLRLLDVSR</sequence>
<feature type="domain" description="Regulator of nucleoside diphosphate kinase N-terminal" evidence="2">
    <location>
        <begin position="5"/>
        <end position="44"/>
    </location>
</feature>
<dbReference type="SUPFAM" id="SSF54534">
    <property type="entry name" value="FKBP-like"/>
    <property type="match status" value="1"/>
</dbReference>
<dbReference type="Pfam" id="PF01272">
    <property type="entry name" value="GreA_GreB"/>
    <property type="match status" value="1"/>
</dbReference>
<name>A0ABW3UDE8_9GAMM</name>
<evidence type="ECO:0000313" key="3">
    <source>
        <dbReference type="EMBL" id="MFD1218222.1"/>
    </source>
</evidence>
<evidence type="ECO:0000259" key="2">
    <source>
        <dbReference type="Pfam" id="PF14760"/>
    </source>
</evidence>
<accession>A0ABW3UDE8</accession>
<proteinExistence type="predicted"/>
<dbReference type="Gene3D" id="3.10.50.30">
    <property type="entry name" value="Transcription elongation factor, GreA/GreB, C-terminal domain"/>
    <property type="match status" value="1"/>
</dbReference>
<comment type="caution">
    <text evidence="3">The sequence shown here is derived from an EMBL/GenBank/DDBJ whole genome shotgun (WGS) entry which is preliminary data.</text>
</comment>
<dbReference type="InterPro" id="IPR029462">
    <property type="entry name" value="Rnk_N"/>
</dbReference>
<dbReference type="Proteomes" id="UP001597264">
    <property type="component" value="Unassembled WGS sequence"/>
</dbReference>
<organism evidence="3 4">
    <name type="scientific">Microbulbifer celer</name>
    <dbReference type="NCBI Taxonomy" id="435905"/>
    <lineage>
        <taxon>Bacteria</taxon>
        <taxon>Pseudomonadati</taxon>
        <taxon>Pseudomonadota</taxon>
        <taxon>Gammaproteobacteria</taxon>
        <taxon>Cellvibrionales</taxon>
        <taxon>Microbulbiferaceae</taxon>
        <taxon>Microbulbifer</taxon>
    </lineage>
</organism>